<keyword evidence="2 7" id="KW-0808">Transferase</keyword>
<dbReference type="OrthoDB" id="9800332at2"/>
<feature type="binding site" evidence="7">
    <location>
        <position position="147"/>
    </location>
    <ligand>
        <name>substrate</name>
    </ligand>
</feature>
<dbReference type="CDD" id="cd00464">
    <property type="entry name" value="SK"/>
    <property type="match status" value="1"/>
</dbReference>
<dbReference type="NCBIfam" id="NF040667">
    <property type="entry name" value="hom_kin_desulfo"/>
    <property type="match status" value="1"/>
</dbReference>
<dbReference type="Pfam" id="PF01202">
    <property type="entry name" value="SKI"/>
    <property type="match status" value="1"/>
</dbReference>
<dbReference type="InterPro" id="IPR031322">
    <property type="entry name" value="Shikimate/glucono_kinase"/>
</dbReference>
<dbReference type="GO" id="GO:0004765">
    <property type="term" value="F:shikimate kinase activity"/>
    <property type="evidence" value="ECO:0007669"/>
    <property type="project" value="UniProtKB-UniRule"/>
</dbReference>
<keyword evidence="4 7" id="KW-0418">Kinase</keyword>
<dbReference type="AlphaFoldDB" id="A0A4P7UNI2"/>
<comment type="similarity">
    <text evidence="7">Belongs to the shikimate kinase family.</text>
</comment>
<evidence type="ECO:0000256" key="2">
    <source>
        <dbReference type="ARBA" id="ARBA00022679"/>
    </source>
</evidence>
<comment type="catalytic activity">
    <reaction evidence="7">
        <text>shikimate + ATP = 3-phosphoshikimate + ADP + H(+)</text>
        <dbReference type="Rhea" id="RHEA:13121"/>
        <dbReference type="ChEBI" id="CHEBI:15378"/>
        <dbReference type="ChEBI" id="CHEBI:30616"/>
        <dbReference type="ChEBI" id="CHEBI:36208"/>
        <dbReference type="ChEBI" id="CHEBI:145989"/>
        <dbReference type="ChEBI" id="CHEBI:456216"/>
        <dbReference type="EC" id="2.7.1.71"/>
    </reaction>
</comment>
<comment type="cofactor">
    <cofactor evidence="7">
        <name>Mg(2+)</name>
        <dbReference type="ChEBI" id="CHEBI:18420"/>
    </cofactor>
    <text evidence="7">Binds 1 Mg(2+) ion per subunit.</text>
</comment>
<dbReference type="GO" id="GO:0005524">
    <property type="term" value="F:ATP binding"/>
    <property type="evidence" value="ECO:0007669"/>
    <property type="project" value="UniProtKB-UniRule"/>
</dbReference>
<dbReference type="GO" id="GO:0005829">
    <property type="term" value="C:cytosol"/>
    <property type="evidence" value="ECO:0007669"/>
    <property type="project" value="TreeGrafter"/>
</dbReference>
<keyword evidence="6 7" id="KW-0057">Aromatic amino acid biosynthesis</keyword>
<dbReference type="InterPro" id="IPR027417">
    <property type="entry name" value="P-loop_NTPase"/>
</dbReference>
<evidence type="ECO:0000256" key="4">
    <source>
        <dbReference type="ARBA" id="ARBA00022777"/>
    </source>
</evidence>
<feature type="binding site" evidence="7">
    <location>
        <position position="130"/>
    </location>
    <ligand>
        <name>ATP</name>
        <dbReference type="ChEBI" id="CHEBI:30616"/>
    </ligand>
</feature>
<dbReference type="GO" id="GO:0008652">
    <property type="term" value="P:amino acid biosynthetic process"/>
    <property type="evidence" value="ECO:0007669"/>
    <property type="project" value="UniProtKB-KW"/>
</dbReference>
<name>A0A4P7UNI2_DESDE</name>
<gene>
    <name evidence="7" type="primary">aroK</name>
    <name evidence="8" type="ORF">DDIC_11285</name>
</gene>
<accession>A0A4P7UNI2</accession>
<evidence type="ECO:0000313" key="9">
    <source>
        <dbReference type="Proteomes" id="UP000297065"/>
    </source>
</evidence>
<feature type="binding site" evidence="7">
    <location>
        <begin position="25"/>
        <end position="30"/>
    </location>
    <ligand>
        <name>ATP</name>
        <dbReference type="ChEBI" id="CHEBI:30616"/>
    </ligand>
</feature>
<reference evidence="8 9" key="1">
    <citation type="submission" date="2019-02" db="EMBL/GenBank/DDBJ databases">
        <title>Complete Genome Sequence of Desulfovibrio desulfuricans IC1, a Sulfonate Utilizing Anaerobe.</title>
        <authorList>
            <person name="Day L.A."/>
            <person name="De Leon K.B."/>
            <person name="Wall J.D."/>
        </authorList>
    </citation>
    <scope>NUCLEOTIDE SEQUENCE [LARGE SCALE GENOMIC DNA]</scope>
    <source>
        <strain evidence="8 9">IC1</strain>
    </source>
</reference>
<dbReference type="PANTHER" id="PTHR21087">
    <property type="entry name" value="SHIKIMATE KINASE"/>
    <property type="match status" value="1"/>
</dbReference>
<comment type="subcellular location">
    <subcellularLocation>
        <location evidence="7">Cytoplasm</location>
    </subcellularLocation>
</comment>
<comment type="caution">
    <text evidence="7">Lacks conserved residue(s) required for the propagation of feature annotation.</text>
</comment>
<protein>
    <recommendedName>
        <fullName evidence="7">Shikimate kinase</fullName>
        <shortName evidence="7">SK</shortName>
        <ecNumber evidence="7">2.7.1.71</ecNumber>
    </recommendedName>
</protein>
<proteinExistence type="inferred from homology"/>
<dbReference type="EC" id="2.7.1.71" evidence="7"/>
<feature type="binding site" evidence="7">
    <location>
        <position position="29"/>
    </location>
    <ligand>
        <name>Mg(2+)</name>
        <dbReference type="ChEBI" id="CHEBI:18420"/>
    </ligand>
</feature>
<evidence type="ECO:0000256" key="6">
    <source>
        <dbReference type="ARBA" id="ARBA00023141"/>
    </source>
</evidence>
<organism evidence="8 9">
    <name type="scientific">Desulfovibrio desulfuricans</name>
    <dbReference type="NCBI Taxonomy" id="876"/>
    <lineage>
        <taxon>Bacteria</taxon>
        <taxon>Pseudomonadati</taxon>
        <taxon>Thermodesulfobacteriota</taxon>
        <taxon>Desulfovibrionia</taxon>
        <taxon>Desulfovibrionales</taxon>
        <taxon>Desulfovibrionaceae</taxon>
        <taxon>Desulfovibrio</taxon>
    </lineage>
</organism>
<dbReference type="HAMAP" id="MF_00109">
    <property type="entry name" value="Shikimate_kinase"/>
    <property type="match status" value="1"/>
</dbReference>
<feature type="binding site" evidence="7">
    <location>
        <position position="92"/>
    </location>
    <ligand>
        <name>substrate</name>
    </ligand>
</feature>
<keyword evidence="3 7" id="KW-0547">Nucleotide-binding</keyword>
<evidence type="ECO:0000256" key="3">
    <source>
        <dbReference type="ARBA" id="ARBA00022741"/>
    </source>
</evidence>
<dbReference type="EMBL" id="CP036295">
    <property type="protein sequence ID" value="QCC86444.1"/>
    <property type="molecule type" value="Genomic_DNA"/>
</dbReference>
<evidence type="ECO:0000256" key="5">
    <source>
        <dbReference type="ARBA" id="ARBA00022840"/>
    </source>
</evidence>
<feature type="binding site" evidence="7">
    <location>
        <position position="47"/>
    </location>
    <ligand>
        <name>substrate</name>
    </ligand>
</feature>
<keyword evidence="7" id="KW-0479">Metal-binding</keyword>
<dbReference type="PRINTS" id="PR01100">
    <property type="entry name" value="SHIKIMTKNASE"/>
</dbReference>
<dbReference type="GO" id="GO:0000287">
    <property type="term" value="F:magnesium ion binding"/>
    <property type="evidence" value="ECO:0007669"/>
    <property type="project" value="UniProtKB-UniRule"/>
</dbReference>
<comment type="pathway">
    <text evidence="7">Metabolic intermediate biosynthesis; chorismate biosynthesis; chorismate from D-erythrose 4-phosphate and phosphoenolpyruvate: step 5/7.</text>
</comment>
<sequence>MSTKPNLTAAPSAPAPCITLIGMAGAGKSTVGSALAQELGWALVDSDHLIEAAYGARLQDITDTLGKSAFLDTEAKVISAIKANRTVIATGGSVVYRDVAMKHLAALGPIVFIDVPFRLIEERVARNPERGIAMNPGEKLEDIFNERQSLYTRYATLRCRAEGKNPTQCAHWIHTHLPPDVLQGDGA</sequence>
<dbReference type="RefSeq" id="WP_136400529.1">
    <property type="nucleotide sequence ID" value="NZ_CP036295.1"/>
</dbReference>
<dbReference type="Proteomes" id="UP000297065">
    <property type="component" value="Chromosome"/>
</dbReference>
<evidence type="ECO:0000313" key="8">
    <source>
        <dbReference type="EMBL" id="QCC86444.1"/>
    </source>
</evidence>
<dbReference type="InterPro" id="IPR000623">
    <property type="entry name" value="Shikimate_kinase/TSH1"/>
</dbReference>
<dbReference type="PANTHER" id="PTHR21087:SF16">
    <property type="entry name" value="SHIKIMATE KINASE 1, CHLOROPLASTIC"/>
    <property type="match status" value="1"/>
</dbReference>
<comment type="function">
    <text evidence="7">Catalyzes the specific phosphorylation of the 3-hydroxyl group of shikimic acid using ATP as a cosubstrate.</text>
</comment>
<keyword evidence="1 7" id="KW-0028">Amino-acid biosynthesis</keyword>
<dbReference type="GO" id="GO:0009073">
    <property type="term" value="P:aromatic amino acid family biosynthetic process"/>
    <property type="evidence" value="ECO:0007669"/>
    <property type="project" value="UniProtKB-KW"/>
</dbReference>
<comment type="subunit">
    <text evidence="7">Monomer.</text>
</comment>
<evidence type="ECO:0000256" key="7">
    <source>
        <dbReference type="HAMAP-Rule" id="MF_00109"/>
    </source>
</evidence>
<evidence type="ECO:0000256" key="1">
    <source>
        <dbReference type="ARBA" id="ARBA00022605"/>
    </source>
</evidence>
<dbReference type="Gene3D" id="3.40.50.300">
    <property type="entry name" value="P-loop containing nucleotide triphosphate hydrolases"/>
    <property type="match status" value="1"/>
</dbReference>
<dbReference type="GO" id="GO:0009423">
    <property type="term" value="P:chorismate biosynthetic process"/>
    <property type="evidence" value="ECO:0007669"/>
    <property type="project" value="UniProtKB-UniRule"/>
</dbReference>
<dbReference type="UniPathway" id="UPA00053">
    <property type="reaction ID" value="UER00088"/>
</dbReference>
<keyword evidence="7" id="KW-0963">Cytoplasm</keyword>
<dbReference type="SUPFAM" id="SSF52540">
    <property type="entry name" value="P-loop containing nucleoside triphosphate hydrolases"/>
    <property type="match status" value="1"/>
</dbReference>
<keyword evidence="7" id="KW-0460">Magnesium</keyword>
<keyword evidence="5 7" id="KW-0067">ATP-binding</keyword>